<accession>A0ABM8YZQ5</accession>
<name>A0ABM8YZQ5_9PROT</name>
<reference evidence="1 2" key="1">
    <citation type="submission" date="2021-10" db="EMBL/GenBank/DDBJ databases">
        <authorList>
            <person name="Koch H."/>
        </authorList>
    </citation>
    <scope>NUCLEOTIDE SEQUENCE [LARGE SCALE GENOMIC DNA]</scope>
    <source>
        <strain evidence="1">6680</strain>
    </source>
</reference>
<gene>
    <name evidence="1" type="ORF">NTG6680_1792</name>
</gene>
<dbReference type="RefSeq" id="WP_239796888.1">
    <property type="nucleotide sequence ID" value="NZ_OU912926.1"/>
</dbReference>
<proteinExistence type="predicted"/>
<dbReference type="Proteomes" id="UP000839052">
    <property type="component" value="Chromosome"/>
</dbReference>
<dbReference type="EMBL" id="OU912926">
    <property type="protein sequence ID" value="CAG9933041.1"/>
    <property type="molecule type" value="Genomic_DNA"/>
</dbReference>
<keyword evidence="2" id="KW-1185">Reference proteome</keyword>
<organism evidence="1 2">
    <name type="scientific">Candidatus Nitrotoga arctica</name>
    <dbReference type="NCBI Taxonomy" id="453162"/>
    <lineage>
        <taxon>Bacteria</taxon>
        <taxon>Pseudomonadati</taxon>
        <taxon>Pseudomonadota</taxon>
        <taxon>Betaproteobacteria</taxon>
        <taxon>Nitrosomonadales</taxon>
        <taxon>Gallionellaceae</taxon>
        <taxon>Candidatus Nitrotoga</taxon>
    </lineage>
</organism>
<sequence length="149" mass="16766">MNILLLGEASGTRRILNQMLEKSRHQLVQQAWEDMPEPDLEQYDMVLIDGNVCDCSEQARLLEWVREARRLFPDLPVAALNYVGTPAAAENTQCNMADHSCGVSESGDGIWRMRCRLKELALSETAALLRDACERQPLEPVVFEYSGQG</sequence>
<evidence type="ECO:0000313" key="2">
    <source>
        <dbReference type="Proteomes" id="UP000839052"/>
    </source>
</evidence>
<protein>
    <submittedName>
        <fullName evidence="1">Uncharacterized protein</fullName>
    </submittedName>
</protein>
<evidence type="ECO:0000313" key="1">
    <source>
        <dbReference type="EMBL" id="CAG9933041.1"/>
    </source>
</evidence>